<feature type="non-terminal residue" evidence="1">
    <location>
        <position position="1"/>
    </location>
</feature>
<dbReference type="EMBL" id="AMZH03024670">
    <property type="protein sequence ID" value="RRT35676.1"/>
    <property type="molecule type" value="Genomic_DNA"/>
</dbReference>
<dbReference type="AlphaFoldDB" id="A0A426X870"/>
<protein>
    <submittedName>
        <fullName evidence="1">Uncharacterized protein</fullName>
    </submittedName>
</protein>
<gene>
    <name evidence="1" type="ORF">B296_00038010</name>
</gene>
<dbReference type="Proteomes" id="UP000287651">
    <property type="component" value="Unassembled WGS sequence"/>
</dbReference>
<comment type="caution">
    <text evidence="1">The sequence shown here is derived from an EMBL/GenBank/DDBJ whole genome shotgun (WGS) entry which is preliminary data.</text>
</comment>
<sequence>FVKKCYGHKLCAKSSFNWFFIYRLRNSKFKPFPTYLPLGSHSSLVSRKNVMVLNFAQSCAQSRYSINFSCSISEIQNTGHSQCISPWEVVRA</sequence>
<organism evidence="1 2">
    <name type="scientific">Ensete ventricosum</name>
    <name type="common">Abyssinian banana</name>
    <name type="synonym">Musa ensete</name>
    <dbReference type="NCBI Taxonomy" id="4639"/>
    <lineage>
        <taxon>Eukaryota</taxon>
        <taxon>Viridiplantae</taxon>
        <taxon>Streptophyta</taxon>
        <taxon>Embryophyta</taxon>
        <taxon>Tracheophyta</taxon>
        <taxon>Spermatophyta</taxon>
        <taxon>Magnoliopsida</taxon>
        <taxon>Liliopsida</taxon>
        <taxon>Zingiberales</taxon>
        <taxon>Musaceae</taxon>
        <taxon>Ensete</taxon>
    </lineage>
</organism>
<proteinExistence type="predicted"/>
<reference evidence="1 2" key="1">
    <citation type="journal article" date="2014" name="Agronomy (Basel)">
        <title>A Draft Genome Sequence for Ensete ventricosum, the Drought-Tolerant Tree Against Hunger.</title>
        <authorList>
            <person name="Harrison J."/>
            <person name="Moore K.A."/>
            <person name="Paszkiewicz K."/>
            <person name="Jones T."/>
            <person name="Grant M."/>
            <person name="Ambacheew D."/>
            <person name="Muzemil S."/>
            <person name="Studholme D.J."/>
        </authorList>
    </citation>
    <scope>NUCLEOTIDE SEQUENCE [LARGE SCALE GENOMIC DNA]</scope>
</reference>
<accession>A0A426X870</accession>
<name>A0A426X870_ENSVE</name>
<evidence type="ECO:0000313" key="1">
    <source>
        <dbReference type="EMBL" id="RRT35676.1"/>
    </source>
</evidence>
<evidence type="ECO:0000313" key="2">
    <source>
        <dbReference type="Proteomes" id="UP000287651"/>
    </source>
</evidence>